<comment type="caution">
    <text evidence="1">The sequence shown here is derived from an EMBL/GenBank/DDBJ whole genome shotgun (WGS) entry which is preliminary data.</text>
</comment>
<dbReference type="PROSITE" id="PS51257">
    <property type="entry name" value="PROKAR_LIPOPROTEIN"/>
    <property type="match status" value="1"/>
</dbReference>
<name>A0ABX5CNI9_9ALTE</name>
<evidence type="ECO:0008006" key="3">
    <source>
        <dbReference type="Google" id="ProtNLM"/>
    </source>
</evidence>
<accession>A0ABX5CNI9</accession>
<dbReference type="RefSeq" id="WP_105932136.1">
    <property type="nucleotide sequence ID" value="NZ_PVNO01000028.1"/>
</dbReference>
<reference evidence="2" key="1">
    <citation type="journal article" date="2020" name="Int. J. Syst. Evol. Microbiol.">
        <title>Alteromonas alba sp. nov., a marine bacterium isolated from the seawater of the West Pacific Ocean.</title>
        <authorList>
            <person name="Sun C."/>
            <person name="Wu Y.-H."/>
            <person name="Xamxidin M."/>
            <person name="Cheng H."/>
            <person name="Xu X.-W."/>
        </authorList>
    </citation>
    <scope>NUCLEOTIDE SEQUENCE [LARGE SCALE GENOMIC DNA]</scope>
    <source>
        <strain evidence="2">9a2</strain>
    </source>
</reference>
<proteinExistence type="predicted"/>
<evidence type="ECO:0000313" key="1">
    <source>
        <dbReference type="EMBL" id="PRO68021.1"/>
    </source>
</evidence>
<dbReference type="EMBL" id="PVNO01000028">
    <property type="protein sequence ID" value="PRO68021.1"/>
    <property type="molecule type" value="Genomic_DNA"/>
</dbReference>
<protein>
    <recommendedName>
        <fullName evidence="3">Lipoprotein</fullName>
    </recommendedName>
</protein>
<sequence>MRFRTSVQAKILTIISIIFISSGCALQYVDNEGNHNTIGFVNIKSNTNLNSEYCTVENIEVTTFGISGINMPSHGALTLGYSTNTTKIIQSTSRKETEDEMEN</sequence>
<dbReference type="Proteomes" id="UP000239539">
    <property type="component" value="Unassembled WGS sequence"/>
</dbReference>
<keyword evidence="2" id="KW-1185">Reference proteome</keyword>
<organism evidence="1 2">
    <name type="scientific">Alteromonas gracilis</name>
    <dbReference type="NCBI Taxonomy" id="1479524"/>
    <lineage>
        <taxon>Bacteria</taxon>
        <taxon>Pseudomonadati</taxon>
        <taxon>Pseudomonadota</taxon>
        <taxon>Gammaproteobacteria</taxon>
        <taxon>Alteromonadales</taxon>
        <taxon>Alteromonadaceae</taxon>
        <taxon>Alteromonas/Salinimonas group</taxon>
        <taxon>Alteromonas</taxon>
    </lineage>
</organism>
<gene>
    <name evidence="1" type="ORF">C6Y39_15435</name>
</gene>
<evidence type="ECO:0000313" key="2">
    <source>
        <dbReference type="Proteomes" id="UP000239539"/>
    </source>
</evidence>